<keyword evidence="4" id="KW-1185">Reference proteome</keyword>
<proteinExistence type="predicted"/>
<dbReference type="Pfam" id="PF03732">
    <property type="entry name" value="Retrotrans_gag"/>
    <property type="match status" value="1"/>
</dbReference>
<name>A0AAV1MAC0_9NEOP</name>
<gene>
    <name evidence="3" type="ORF">PARMNEM_LOCUS21618</name>
</gene>
<organism evidence="3 4">
    <name type="scientific">Parnassius mnemosyne</name>
    <name type="common">clouded apollo</name>
    <dbReference type="NCBI Taxonomy" id="213953"/>
    <lineage>
        <taxon>Eukaryota</taxon>
        <taxon>Metazoa</taxon>
        <taxon>Ecdysozoa</taxon>
        <taxon>Arthropoda</taxon>
        <taxon>Hexapoda</taxon>
        <taxon>Insecta</taxon>
        <taxon>Pterygota</taxon>
        <taxon>Neoptera</taxon>
        <taxon>Endopterygota</taxon>
        <taxon>Lepidoptera</taxon>
        <taxon>Glossata</taxon>
        <taxon>Ditrysia</taxon>
        <taxon>Papilionoidea</taxon>
        <taxon>Papilionidae</taxon>
        <taxon>Parnassiinae</taxon>
        <taxon>Parnassini</taxon>
        <taxon>Parnassius</taxon>
        <taxon>Driopa</taxon>
    </lineage>
</organism>
<dbReference type="PANTHER" id="PTHR33223:SF6">
    <property type="entry name" value="CCHC-TYPE DOMAIN-CONTAINING PROTEIN"/>
    <property type="match status" value="1"/>
</dbReference>
<evidence type="ECO:0000256" key="1">
    <source>
        <dbReference type="SAM" id="MobiDB-lite"/>
    </source>
</evidence>
<evidence type="ECO:0000259" key="2">
    <source>
        <dbReference type="Pfam" id="PF03732"/>
    </source>
</evidence>
<dbReference type="AlphaFoldDB" id="A0AAV1MAC0"/>
<dbReference type="EMBL" id="CAVLGL010000148">
    <property type="protein sequence ID" value="CAK1603214.1"/>
    <property type="molecule type" value="Genomic_DNA"/>
</dbReference>
<reference evidence="3 4" key="1">
    <citation type="submission" date="2023-11" db="EMBL/GenBank/DDBJ databases">
        <authorList>
            <person name="Hedman E."/>
            <person name="Englund M."/>
            <person name="Stromberg M."/>
            <person name="Nyberg Akerstrom W."/>
            <person name="Nylinder S."/>
            <person name="Jareborg N."/>
            <person name="Kallberg Y."/>
            <person name="Kronander E."/>
        </authorList>
    </citation>
    <scope>NUCLEOTIDE SEQUENCE [LARGE SCALE GENOMIC DNA]</scope>
</reference>
<evidence type="ECO:0000313" key="3">
    <source>
        <dbReference type="EMBL" id="CAK1603214.1"/>
    </source>
</evidence>
<feature type="compositionally biased region" description="Polar residues" evidence="1">
    <location>
        <begin position="231"/>
        <end position="245"/>
    </location>
</feature>
<evidence type="ECO:0000313" key="4">
    <source>
        <dbReference type="Proteomes" id="UP001314205"/>
    </source>
</evidence>
<dbReference type="Proteomes" id="UP001314205">
    <property type="component" value="Unassembled WGS sequence"/>
</dbReference>
<sequence length="311" mass="35280">MPKDEPITMSKETKVIDMNFLSKFINKFDGNREKLNAFLNNCRNAISLASPSQQDIILKYILSQLEGRAESACSIKEFENWQQLEEFLKNQFGEKKHYAALLSDLQDCCQTNSETVNQFALRVETCLSKLLTEINISIPTKKKGELTGRVAAMQDLALHTFVSGLNPRLSTVVRCRDPETLNEAIGFAVSEEKILQTSSKRNPSANNTSSPNQRRWPQRQSQPSRNPIQRGYSNNTNSQGPSTSGLPVCRYCKNVGHTIENCRKREFNNNRFRDQNNQRRYQNNQAQIHAVNINESSDTEGQGESNDDLNA</sequence>
<accession>A0AAV1MAC0</accession>
<feature type="domain" description="Retrotransposon gag" evidence="2">
    <location>
        <begin position="72"/>
        <end position="131"/>
    </location>
</feature>
<comment type="caution">
    <text evidence="3">The sequence shown here is derived from an EMBL/GenBank/DDBJ whole genome shotgun (WGS) entry which is preliminary data.</text>
</comment>
<protein>
    <recommendedName>
        <fullName evidence="2">Retrotransposon gag domain-containing protein</fullName>
    </recommendedName>
</protein>
<dbReference type="InterPro" id="IPR005162">
    <property type="entry name" value="Retrotrans_gag_dom"/>
</dbReference>
<dbReference type="PANTHER" id="PTHR33223">
    <property type="entry name" value="CCHC-TYPE DOMAIN-CONTAINING PROTEIN"/>
    <property type="match status" value="1"/>
</dbReference>
<feature type="compositionally biased region" description="Low complexity" evidence="1">
    <location>
        <begin position="209"/>
        <end position="227"/>
    </location>
</feature>
<feature type="region of interest" description="Disordered" evidence="1">
    <location>
        <begin position="195"/>
        <end position="247"/>
    </location>
</feature>
<feature type="compositionally biased region" description="Polar residues" evidence="1">
    <location>
        <begin position="195"/>
        <end position="208"/>
    </location>
</feature>